<organism evidence="1 2">
    <name type="scientific">Romanomermis culicivorax</name>
    <name type="common">Nematode worm</name>
    <dbReference type="NCBI Taxonomy" id="13658"/>
    <lineage>
        <taxon>Eukaryota</taxon>
        <taxon>Metazoa</taxon>
        <taxon>Ecdysozoa</taxon>
        <taxon>Nematoda</taxon>
        <taxon>Enoplea</taxon>
        <taxon>Dorylaimia</taxon>
        <taxon>Mermithida</taxon>
        <taxon>Mermithoidea</taxon>
        <taxon>Mermithidae</taxon>
        <taxon>Romanomermis</taxon>
    </lineage>
</organism>
<protein>
    <submittedName>
        <fullName evidence="2">Uncharacterized protein</fullName>
    </submittedName>
</protein>
<dbReference type="Proteomes" id="UP000887565">
    <property type="component" value="Unplaced"/>
</dbReference>
<name>A0A915KMD4_ROMCU</name>
<evidence type="ECO:0000313" key="1">
    <source>
        <dbReference type="Proteomes" id="UP000887565"/>
    </source>
</evidence>
<evidence type="ECO:0000313" key="2">
    <source>
        <dbReference type="WBParaSite" id="nRc.2.0.1.t39204-RA"/>
    </source>
</evidence>
<dbReference type="AlphaFoldDB" id="A0A915KMD4"/>
<proteinExistence type="predicted"/>
<sequence length="151" mass="16804">PADTAVDGPTTAFKRVSETLFLRVFSLANGDWAAAPSTQIVLFYQFEKILDIYNDFFQFSKTWQFIKRMSNLYYGIIDVVRQKIKRKFQTSIFTITMLLGYAGRAKISPDRRTKFSSVTGAGGGVAKPPTLSDAATNDDLKNDDGVVVTLT</sequence>
<reference evidence="2" key="1">
    <citation type="submission" date="2022-11" db="UniProtKB">
        <authorList>
            <consortium name="WormBaseParasite"/>
        </authorList>
    </citation>
    <scope>IDENTIFICATION</scope>
</reference>
<keyword evidence="1" id="KW-1185">Reference proteome</keyword>
<dbReference type="WBParaSite" id="nRc.2.0.1.t39204-RA">
    <property type="protein sequence ID" value="nRc.2.0.1.t39204-RA"/>
    <property type="gene ID" value="nRc.2.0.1.g39204"/>
</dbReference>
<accession>A0A915KMD4</accession>